<sequence>MRVLAGIFNRLQLFFFAFTLAASSMMFIGLASGKLERGQVYTGLAATLASHITSSPALMALIPGTVPTQVADDSLQALKHRQRQVASNSDVPTGG</sequence>
<dbReference type="HOGENOM" id="CLU_2369467_0_0_5"/>
<organism evidence="1 2">
    <name type="scientific">Litoreibacter arenae DSM 19593</name>
    <dbReference type="NCBI Taxonomy" id="1123360"/>
    <lineage>
        <taxon>Bacteria</taxon>
        <taxon>Pseudomonadati</taxon>
        <taxon>Pseudomonadota</taxon>
        <taxon>Alphaproteobacteria</taxon>
        <taxon>Rhodobacterales</taxon>
        <taxon>Roseobacteraceae</taxon>
        <taxon>Litoreibacter</taxon>
    </lineage>
</organism>
<keyword evidence="2" id="KW-1185">Reference proteome</keyword>
<reference evidence="2" key="1">
    <citation type="journal article" date="2013" name="Stand. Genomic Sci.">
        <title>Genome sequence of the Litoreibacter arenae type strain (DSM 19593(T)), a member of the Roseobacter clade isolated from sea sand.</title>
        <authorList>
            <person name="Riedel T."/>
            <person name="Fiebig A."/>
            <person name="Petersen J."/>
            <person name="Gronow S."/>
            <person name="Kyrpides N.C."/>
            <person name="Goker M."/>
            <person name="Klenk H.P."/>
        </authorList>
    </citation>
    <scope>NUCLEOTIDE SEQUENCE [LARGE SCALE GENOMIC DNA]</scope>
    <source>
        <strain evidence="2">DSM 19593</strain>
    </source>
</reference>
<accession>S9QGS6</accession>
<dbReference type="Proteomes" id="UP000015351">
    <property type="component" value="Unassembled WGS sequence"/>
</dbReference>
<name>S9QGS6_9RHOB</name>
<dbReference type="AlphaFoldDB" id="S9QGS6"/>
<comment type="caution">
    <text evidence="1">The sequence shown here is derived from an EMBL/GenBank/DDBJ whole genome shotgun (WGS) entry which is preliminary data.</text>
</comment>
<protein>
    <submittedName>
        <fullName evidence="1">Uncharacterized protein</fullName>
    </submittedName>
</protein>
<proteinExistence type="predicted"/>
<evidence type="ECO:0000313" key="2">
    <source>
        <dbReference type="Proteomes" id="UP000015351"/>
    </source>
</evidence>
<dbReference type="OrthoDB" id="7857152at2"/>
<gene>
    <name evidence="1" type="ORF">thalar_00836</name>
</gene>
<evidence type="ECO:0000313" key="1">
    <source>
        <dbReference type="EMBL" id="EPX80616.1"/>
    </source>
</evidence>
<dbReference type="EMBL" id="AONI01000008">
    <property type="protein sequence ID" value="EPX80616.1"/>
    <property type="molecule type" value="Genomic_DNA"/>
</dbReference>